<dbReference type="InterPro" id="IPR002300">
    <property type="entry name" value="aa-tRNA-synth_Ia"/>
</dbReference>
<dbReference type="InterPro" id="IPR009080">
    <property type="entry name" value="tRNAsynth_Ia_anticodon-bd"/>
</dbReference>
<organism evidence="16 17">
    <name type="scientific">Clavispora lusitaniae</name>
    <name type="common">Candida lusitaniae</name>
    <dbReference type="NCBI Taxonomy" id="36911"/>
    <lineage>
        <taxon>Eukaryota</taxon>
        <taxon>Fungi</taxon>
        <taxon>Dikarya</taxon>
        <taxon>Ascomycota</taxon>
        <taxon>Saccharomycotina</taxon>
        <taxon>Pichiomycetes</taxon>
        <taxon>Metschnikowiaceae</taxon>
        <taxon>Clavispora</taxon>
    </lineage>
</organism>
<dbReference type="HAMAP" id="MF_00049_B">
    <property type="entry name" value="Leu_tRNA_synth_B"/>
    <property type="match status" value="1"/>
</dbReference>
<evidence type="ECO:0000313" key="16">
    <source>
        <dbReference type="EMBL" id="OVF08617.1"/>
    </source>
</evidence>
<evidence type="ECO:0000256" key="3">
    <source>
        <dbReference type="ARBA" id="ARBA00013164"/>
    </source>
</evidence>
<protein>
    <recommendedName>
        <fullName evidence="3">leucine--tRNA ligase</fullName>
        <ecNumber evidence="3">6.1.1.4</ecNumber>
    </recommendedName>
    <alternativeName>
        <fullName evidence="9">Leucyl-tRNA synthetase</fullName>
    </alternativeName>
</protein>
<dbReference type="Pfam" id="PF00133">
    <property type="entry name" value="tRNA-synt_1"/>
    <property type="match status" value="1"/>
</dbReference>
<dbReference type="InterPro" id="IPR013155">
    <property type="entry name" value="M/V/L/I-tRNA-synth_anticd-bd"/>
</dbReference>
<keyword evidence="7 11" id="KW-0648">Protein biosynthesis</keyword>
<proteinExistence type="inferred from homology"/>
<feature type="domain" description="Methionyl/Leucyl tRNA synthetase" evidence="14">
    <location>
        <begin position="98"/>
        <end position="232"/>
    </location>
</feature>
<dbReference type="SUPFAM" id="SSF47323">
    <property type="entry name" value="Anticodon-binding domain of a subclass of class I aminoacyl-tRNA synthetases"/>
    <property type="match status" value="1"/>
</dbReference>
<comment type="caution">
    <text evidence="16">The sequence shown here is derived from an EMBL/GenBank/DDBJ whole genome shotgun (WGS) entry which is preliminary data.</text>
</comment>
<dbReference type="Pfam" id="PF08264">
    <property type="entry name" value="Anticodon_1"/>
    <property type="match status" value="1"/>
</dbReference>
<dbReference type="SUPFAM" id="SSF50677">
    <property type="entry name" value="ValRS/IleRS/LeuRS editing domain"/>
    <property type="match status" value="1"/>
</dbReference>
<evidence type="ECO:0000256" key="5">
    <source>
        <dbReference type="ARBA" id="ARBA00022741"/>
    </source>
</evidence>
<dbReference type="PRINTS" id="PR00985">
    <property type="entry name" value="TRNASYNTHLEU"/>
</dbReference>
<sequence length="955" mass="107642">MQETPNLVKCDLFTLRSTSTAPMLCRAKTPRNFSELRIAGARSFFRSAIALQSSSETLPLNELDKKWASRWRSVSPNNALHPSKHVVDPKAEPFFCLTMFPYPSGNLHLGHQRVFTISDVLARFKRLQGFDVIHPMGWDAFGLPAENAAVERGVNPATWTKQNIAKMKEQMHAMLADFDWEREVNTCSPEYYRWTQKIFTLLFEHGLAYRMGAEINWDPVDQTVLANEQVDSEGRSWRSGAIVEKKVLEQWFIGITKYAEQLQDDLQILDQWPHKVKAMQKNWIGKSPGADIVFPTSSGDKLTVFTSRPDTLFSVQFVALALNHPLVQKAAEKDEKLASFIAAMTELDDPTSKEGYKLDISVSIPISVDGKKREVFDVPVYVAPYVLGTYGHGAVMGCPAHDERDAEFWKLHNPGVPARQTIGDLDTDKASAQTSLFTSKEGKLYDSQILPNGLESLGVFSGLTCKDAAEKVVSILETYNSGRKTIQFKIRDWLISRQRYWGAPIPIIHCDSCGPVAVPDKDLPVLLPSVGGEHFGKGNPLASIESFVNTTCPSCGSPAKRETDTMDTFIDSSWYFFRYTDPKNENKIFDFEKASKHMPVDLYSGGVEHAILHLMYSRFIAKFLADVGLWDGKDLKNEPIKRLVTQGMVHGLTFTDPETGRFLKPEELDLSSGNPVIKNTNVTPNVSYEKMSKSKYNGVDPVSCISKYGADAVRAHTLFSAPVSDVLNWNEEQLQGTERWLKKVLKLKDDVLEAYKRGQDSSEQIGEEFSDLVLNDVHYESFKLNKNELALYNEISSYTQRITKSVEELSLNTVISDYMKITNTLQRVLKEKQQIHPEVLMDAYKKLLVLMAPVTPSVAEECWEALCIGLGQEWKSIFFQKLPVGKPIATSQITFNVMVNGKRRGSFESDKRLLEESEEEILKRVYENTPAQKFVDKDVKKLIAKEGIISIITCK</sequence>
<dbReference type="GO" id="GO:0006429">
    <property type="term" value="P:leucyl-tRNA aminoacylation"/>
    <property type="evidence" value="ECO:0007669"/>
    <property type="project" value="InterPro"/>
</dbReference>
<evidence type="ECO:0000313" key="17">
    <source>
        <dbReference type="Proteomes" id="UP000195602"/>
    </source>
</evidence>
<evidence type="ECO:0000256" key="2">
    <source>
        <dbReference type="ARBA" id="ARBA00005594"/>
    </source>
</evidence>
<dbReference type="GO" id="GO:0002161">
    <property type="term" value="F:aminoacyl-tRNA deacylase activity"/>
    <property type="evidence" value="ECO:0007669"/>
    <property type="project" value="InterPro"/>
</dbReference>
<keyword evidence="6 11" id="KW-0067">ATP-binding</keyword>
<evidence type="ECO:0000256" key="6">
    <source>
        <dbReference type="ARBA" id="ARBA00022840"/>
    </source>
</evidence>
<dbReference type="EMBL" id="LYUB02000007">
    <property type="protein sequence ID" value="OVF08617.1"/>
    <property type="molecule type" value="Genomic_DNA"/>
</dbReference>
<dbReference type="Gene3D" id="1.10.730.10">
    <property type="entry name" value="Isoleucyl-tRNA Synthetase, Domain 1"/>
    <property type="match status" value="2"/>
</dbReference>
<evidence type="ECO:0000256" key="4">
    <source>
        <dbReference type="ARBA" id="ARBA00022598"/>
    </source>
</evidence>
<comment type="similarity">
    <text evidence="2 11">Belongs to the class-I aminoacyl-tRNA synthetase family.</text>
</comment>
<dbReference type="FunFam" id="1.10.730.10:FF:000002">
    <property type="entry name" value="Leucine--tRNA ligase"/>
    <property type="match status" value="1"/>
</dbReference>
<dbReference type="NCBIfam" id="TIGR00396">
    <property type="entry name" value="leuS_bact"/>
    <property type="match status" value="1"/>
</dbReference>
<keyword evidence="5 11" id="KW-0547">Nucleotide-binding</keyword>
<dbReference type="GO" id="GO:0005524">
    <property type="term" value="F:ATP binding"/>
    <property type="evidence" value="ECO:0007669"/>
    <property type="project" value="UniProtKB-KW"/>
</dbReference>
<evidence type="ECO:0000256" key="10">
    <source>
        <dbReference type="ARBA" id="ARBA00047469"/>
    </source>
</evidence>
<dbReference type="FunFam" id="3.40.50.620:FF:000003">
    <property type="entry name" value="Leucine--tRNA ligase"/>
    <property type="match status" value="1"/>
</dbReference>
<name>A0AA91Q041_CLALS</name>
<dbReference type="InterPro" id="IPR009008">
    <property type="entry name" value="Val/Leu/Ile-tRNA-synth_edit"/>
</dbReference>
<reference evidence="16 17" key="1">
    <citation type="submission" date="2017-04" db="EMBL/GenBank/DDBJ databases">
        <title>Draft genome of the yeast Clavispora lusitaniae type strain CBS 6936.</title>
        <authorList>
            <person name="Durrens P."/>
            <person name="Klopp C."/>
            <person name="Biteau N."/>
            <person name="Fitton-Ouhabi V."/>
            <person name="Dementhon K."/>
            <person name="Accoceberry I."/>
            <person name="Sherman D.J."/>
            <person name="Noel T."/>
        </authorList>
    </citation>
    <scope>NUCLEOTIDE SEQUENCE [LARGE SCALE GENOMIC DNA]</scope>
    <source>
        <strain evidence="16 17">CBS 6936</strain>
    </source>
</reference>
<dbReference type="InterPro" id="IPR014729">
    <property type="entry name" value="Rossmann-like_a/b/a_fold"/>
</dbReference>
<dbReference type="InterPro" id="IPR025709">
    <property type="entry name" value="Leu_tRNA-synth_edit"/>
</dbReference>
<dbReference type="GO" id="GO:0032543">
    <property type="term" value="P:mitochondrial translation"/>
    <property type="evidence" value="ECO:0007669"/>
    <property type="project" value="TreeGrafter"/>
</dbReference>
<dbReference type="EC" id="6.1.1.4" evidence="3"/>
<dbReference type="PANTHER" id="PTHR43740:SF2">
    <property type="entry name" value="LEUCINE--TRNA LIGASE, MITOCHONDRIAL"/>
    <property type="match status" value="1"/>
</dbReference>
<comment type="subcellular location">
    <subcellularLocation>
        <location evidence="1">Mitochondrion matrix</location>
    </subcellularLocation>
</comment>
<evidence type="ECO:0000256" key="1">
    <source>
        <dbReference type="ARBA" id="ARBA00004305"/>
    </source>
</evidence>
<dbReference type="SUPFAM" id="SSF52374">
    <property type="entry name" value="Nucleotidylyl transferase"/>
    <property type="match status" value="1"/>
</dbReference>
<dbReference type="InterPro" id="IPR015413">
    <property type="entry name" value="Methionyl/Leucyl_tRNA_Synth"/>
</dbReference>
<evidence type="ECO:0000259" key="14">
    <source>
        <dbReference type="Pfam" id="PF09334"/>
    </source>
</evidence>
<dbReference type="GO" id="GO:0005759">
    <property type="term" value="C:mitochondrial matrix"/>
    <property type="evidence" value="ECO:0007669"/>
    <property type="project" value="UniProtKB-SubCell"/>
</dbReference>
<dbReference type="Gene3D" id="3.40.50.620">
    <property type="entry name" value="HUPs"/>
    <property type="match status" value="2"/>
</dbReference>
<evidence type="ECO:0000256" key="7">
    <source>
        <dbReference type="ARBA" id="ARBA00022917"/>
    </source>
</evidence>
<dbReference type="Proteomes" id="UP000195602">
    <property type="component" value="Unassembled WGS sequence"/>
</dbReference>
<dbReference type="InterPro" id="IPR002302">
    <property type="entry name" value="Leu-tRNA-ligase"/>
</dbReference>
<keyword evidence="8 11" id="KW-0030">Aminoacyl-tRNA synthetase</keyword>
<dbReference type="KEGG" id="clus:A9F13_07g00660"/>
<keyword evidence="4 11" id="KW-0436">Ligase</keyword>
<feature type="domain" description="Leucyl-tRNA synthetase editing" evidence="15">
    <location>
        <begin position="281"/>
        <end position="456"/>
    </location>
</feature>
<evidence type="ECO:0000259" key="15">
    <source>
        <dbReference type="Pfam" id="PF13603"/>
    </source>
</evidence>
<comment type="catalytic activity">
    <reaction evidence="10">
        <text>tRNA(Leu) + L-leucine + ATP = L-leucyl-tRNA(Leu) + AMP + diphosphate</text>
        <dbReference type="Rhea" id="RHEA:11688"/>
        <dbReference type="Rhea" id="RHEA-COMP:9613"/>
        <dbReference type="Rhea" id="RHEA-COMP:9622"/>
        <dbReference type="ChEBI" id="CHEBI:30616"/>
        <dbReference type="ChEBI" id="CHEBI:33019"/>
        <dbReference type="ChEBI" id="CHEBI:57427"/>
        <dbReference type="ChEBI" id="CHEBI:78442"/>
        <dbReference type="ChEBI" id="CHEBI:78494"/>
        <dbReference type="ChEBI" id="CHEBI:456215"/>
        <dbReference type="EC" id="6.1.1.4"/>
    </reaction>
</comment>
<dbReference type="Pfam" id="PF13603">
    <property type="entry name" value="tRNA-synt_1_2"/>
    <property type="match status" value="1"/>
</dbReference>
<evidence type="ECO:0000256" key="9">
    <source>
        <dbReference type="ARBA" id="ARBA00030520"/>
    </source>
</evidence>
<dbReference type="PANTHER" id="PTHR43740">
    <property type="entry name" value="LEUCYL-TRNA SYNTHETASE"/>
    <property type="match status" value="1"/>
</dbReference>
<dbReference type="Pfam" id="PF09334">
    <property type="entry name" value="tRNA-synt_1g"/>
    <property type="match status" value="1"/>
</dbReference>
<feature type="domain" description="Methionyl/Valyl/Leucyl/Isoleucyl-tRNA synthetase anticodon-binding" evidence="13">
    <location>
        <begin position="791"/>
        <end position="907"/>
    </location>
</feature>
<accession>A0AA91Q041</accession>
<gene>
    <name evidence="16" type="ORF">A9F13_07g00660</name>
</gene>
<dbReference type="CDD" id="cd00812">
    <property type="entry name" value="LeuRS_core"/>
    <property type="match status" value="1"/>
</dbReference>
<evidence type="ECO:0000256" key="8">
    <source>
        <dbReference type="ARBA" id="ARBA00023146"/>
    </source>
</evidence>
<dbReference type="FunFam" id="3.40.50.620:FF:000100">
    <property type="entry name" value="probable leucine--tRNA ligase, mitochondrial"/>
    <property type="match status" value="1"/>
</dbReference>
<evidence type="ECO:0000259" key="12">
    <source>
        <dbReference type="Pfam" id="PF00133"/>
    </source>
</evidence>
<dbReference type="GO" id="GO:0004823">
    <property type="term" value="F:leucine-tRNA ligase activity"/>
    <property type="evidence" value="ECO:0007669"/>
    <property type="project" value="UniProtKB-EC"/>
</dbReference>
<evidence type="ECO:0000256" key="11">
    <source>
        <dbReference type="RuleBase" id="RU363039"/>
    </source>
</evidence>
<feature type="domain" description="Aminoacyl-tRNA synthetase class Ia" evidence="12">
    <location>
        <begin position="489"/>
        <end position="619"/>
    </location>
</feature>
<evidence type="ECO:0000259" key="13">
    <source>
        <dbReference type="Pfam" id="PF08264"/>
    </source>
</evidence>
<dbReference type="AlphaFoldDB" id="A0AA91Q041"/>